<name>A0AA88V8M3_9ASTE</name>
<evidence type="ECO:0000313" key="3">
    <source>
        <dbReference type="Proteomes" id="UP001188597"/>
    </source>
</evidence>
<dbReference type="InterPro" id="IPR001611">
    <property type="entry name" value="Leu-rich_rpt"/>
</dbReference>
<dbReference type="SUPFAM" id="SSF52058">
    <property type="entry name" value="L domain-like"/>
    <property type="match status" value="1"/>
</dbReference>
<accession>A0AA88V8M3</accession>
<sequence length="273" mass="30313">WMLFNKFSVRWVQYTGSLILTLAKLKWSEQRHMLLGALRAQLVVTAVETALAVTSVLKGYSLPGVLPAELVKLPYLLEIDFAYNYLHGPIPPEWASTGLTFISVLANRLSGEIPPELGNLITLTYLNLEANQISGTVPPNLGKLTNLKNLILSSNRLTGKLPMTLAGLSLTDFRVNDNQFSGQIPDFIQNWKQLKRLEMHASGLEGPIPLSISLLENLTELRISDINGSTQGFPTLRNTTGLGIEELQDFWSDPCIYLEYEESGDVVSTLWAQ</sequence>
<dbReference type="Proteomes" id="UP001188597">
    <property type="component" value="Unassembled WGS sequence"/>
</dbReference>
<keyword evidence="3" id="KW-1185">Reference proteome</keyword>
<dbReference type="PANTHER" id="PTHR48006:SF72">
    <property type="entry name" value="LRR RECEPTOR-LIKE SERINE_THREONINE-PROTEIN KINASE RFK1-RELATED"/>
    <property type="match status" value="1"/>
</dbReference>
<protein>
    <submittedName>
        <fullName evidence="2">Uncharacterized protein</fullName>
    </submittedName>
</protein>
<dbReference type="FunFam" id="3.80.10.10:FF:000433">
    <property type="entry name" value="Putative LRR receptor-like serine/threonine-protein kinase isoform A"/>
    <property type="match status" value="1"/>
</dbReference>
<gene>
    <name evidence="2" type="ORF">RJ639_019624</name>
</gene>
<organism evidence="2 3">
    <name type="scientific">Escallonia herrerae</name>
    <dbReference type="NCBI Taxonomy" id="1293975"/>
    <lineage>
        <taxon>Eukaryota</taxon>
        <taxon>Viridiplantae</taxon>
        <taxon>Streptophyta</taxon>
        <taxon>Embryophyta</taxon>
        <taxon>Tracheophyta</taxon>
        <taxon>Spermatophyta</taxon>
        <taxon>Magnoliopsida</taxon>
        <taxon>eudicotyledons</taxon>
        <taxon>Gunneridae</taxon>
        <taxon>Pentapetalae</taxon>
        <taxon>asterids</taxon>
        <taxon>campanulids</taxon>
        <taxon>Escalloniales</taxon>
        <taxon>Escalloniaceae</taxon>
        <taxon>Escallonia</taxon>
    </lineage>
</organism>
<evidence type="ECO:0000313" key="2">
    <source>
        <dbReference type="EMBL" id="KAK3003850.1"/>
    </source>
</evidence>
<reference evidence="2" key="1">
    <citation type="submission" date="2022-12" db="EMBL/GenBank/DDBJ databases">
        <title>Draft genome assemblies for two species of Escallonia (Escalloniales).</title>
        <authorList>
            <person name="Chanderbali A."/>
            <person name="Dervinis C."/>
            <person name="Anghel I."/>
            <person name="Soltis D."/>
            <person name="Soltis P."/>
            <person name="Zapata F."/>
        </authorList>
    </citation>
    <scope>NUCLEOTIDE SEQUENCE</scope>
    <source>
        <strain evidence="2">UCBG64.0493</strain>
        <tissue evidence="2">Leaf</tissue>
    </source>
</reference>
<comment type="subcellular location">
    <subcellularLocation>
        <location evidence="1">Membrane</location>
        <topology evidence="1">Single-pass type I membrane protein</topology>
    </subcellularLocation>
</comment>
<dbReference type="AlphaFoldDB" id="A0AA88V8M3"/>
<evidence type="ECO:0000256" key="1">
    <source>
        <dbReference type="ARBA" id="ARBA00004479"/>
    </source>
</evidence>
<dbReference type="InterPro" id="IPR032675">
    <property type="entry name" value="LRR_dom_sf"/>
</dbReference>
<dbReference type="Pfam" id="PF00560">
    <property type="entry name" value="LRR_1"/>
    <property type="match status" value="3"/>
</dbReference>
<dbReference type="Gene3D" id="3.80.10.10">
    <property type="entry name" value="Ribonuclease Inhibitor"/>
    <property type="match status" value="2"/>
</dbReference>
<dbReference type="PANTHER" id="PTHR48006">
    <property type="entry name" value="LEUCINE-RICH REPEAT-CONTAINING PROTEIN DDB_G0281931-RELATED"/>
    <property type="match status" value="1"/>
</dbReference>
<dbReference type="EMBL" id="JAVXUP010002353">
    <property type="protein sequence ID" value="KAK3003850.1"/>
    <property type="molecule type" value="Genomic_DNA"/>
</dbReference>
<dbReference type="GO" id="GO:0004674">
    <property type="term" value="F:protein serine/threonine kinase activity"/>
    <property type="evidence" value="ECO:0007669"/>
    <property type="project" value="TreeGrafter"/>
</dbReference>
<feature type="non-terminal residue" evidence="2">
    <location>
        <position position="273"/>
    </location>
</feature>
<comment type="caution">
    <text evidence="2">The sequence shown here is derived from an EMBL/GenBank/DDBJ whole genome shotgun (WGS) entry which is preliminary data.</text>
</comment>
<proteinExistence type="predicted"/>
<dbReference type="GO" id="GO:0016020">
    <property type="term" value="C:membrane"/>
    <property type="evidence" value="ECO:0007669"/>
    <property type="project" value="UniProtKB-SubCell"/>
</dbReference>
<feature type="non-terminal residue" evidence="2">
    <location>
        <position position="1"/>
    </location>
</feature>
<dbReference type="InterPro" id="IPR051824">
    <property type="entry name" value="LRR_Rcpt-Like_S/T_Kinase"/>
</dbReference>